<dbReference type="EMBL" id="JAGTXO010000012">
    <property type="protein sequence ID" value="KAG8464741.1"/>
    <property type="molecule type" value="Genomic_DNA"/>
</dbReference>
<protein>
    <submittedName>
        <fullName evidence="2">Uncharacterized protein</fullName>
    </submittedName>
</protein>
<organism evidence="2 3">
    <name type="scientific">Diacronema lutheri</name>
    <name type="common">Unicellular marine alga</name>
    <name type="synonym">Monochrysis lutheri</name>
    <dbReference type="NCBI Taxonomy" id="2081491"/>
    <lineage>
        <taxon>Eukaryota</taxon>
        <taxon>Haptista</taxon>
        <taxon>Haptophyta</taxon>
        <taxon>Pavlovophyceae</taxon>
        <taxon>Pavlovales</taxon>
        <taxon>Pavlovaceae</taxon>
        <taxon>Diacronema</taxon>
    </lineage>
</organism>
<evidence type="ECO:0000313" key="3">
    <source>
        <dbReference type="Proteomes" id="UP000751190"/>
    </source>
</evidence>
<feature type="compositionally biased region" description="Basic and acidic residues" evidence="1">
    <location>
        <begin position="246"/>
        <end position="257"/>
    </location>
</feature>
<accession>A0A8J5XA71</accession>
<sequence length="284" mass="30338">MAATNDAARRPLPRRVTVRRVAAVKHDGGDSPICAMHAQAWLSDGPVLHLRLTDGLHGWSADLGRKTLGELAAASKFKAEKLDEYLRHTLESFANATTDFVLEQGALELTLAWSRVCVISNLREKIGGIAPVECLQGALGELRAGLGARLNAEMSAIAALVRSIDSIEAHARRARQITDEATARLASLEPTLVARFTAELNAKKRALVAARDAECDTDRGTDEDDVDDERAAVARSAAAGAPAAPHDGRSRADEGGREGLTGDSRRPAGTLEKAPLRATDMLDW</sequence>
<evidence type="ECO:0000256" key="1">
    <source>
        <dbReference type="SAM" id="MobiDB-lite"/>
    </source>
</evidence>
<proteinExistence type="predicted"/>
<comment type="caution">
    <text evidence="2">The sequence shown here is derived from an EMBL/GenBank/DDBJ whole genome shotgun (WGS) entry which is preliminary data.</text>
</comment>
<gene>
    <name evidence="2" type="ORF">KFE25_010109</name>
</gene>
<dbReference type="AlphaFoldDB" id="A0A8J5XA71"/>
<name>A0A8J5XA71_DIALT</name>
<keyword evidence="3" id="KW-1185">Reference proteome</keyword>
<feature type="region of interest" description="Disordered" evidence="1">
    <location>
        <begin position="211"/>
        <end position="284"/>
    </location>
</feature>
<dbReference type="Proteomes" id="UP000751190">
    <property type="component" value="Unassembled WGS sequence"/>
</dbReference>
<evidence type="ECO:0000313" key="2">
    <source>
        <dbReference type="EMBL" id="KAG8464741.1"/>
    </source>
</evidence>
<feature type="compositionally biased region" description="Low complexity" evidence="1">
    <location>
        <begin position="233"/>
        <end position="245"/>
    </location>
</feature>
<reference evidence="2" key="1">
    <citation type="submission" date="2021-05" db="EMBL/GenBank/DDBJ databases">
        <title>The genome of the haptophyte Pavlova lutheri (Diacronema luteri, Pavlovales) - a model for lipid biosynthesis in eukaryotic algae.</title>
        <authorList>
            <person name="Hulatt C.J."/>
            <person name="Posewitz M.C."/>
        </authorList>
    </citation>
    <scope>NUCLEOTIDE SEQUENCE</scope>
    <source>
        <strain evidence="2">NIVA-4/92</strain>
    </source>
</reference>
<feature type="compositionally biased region" description="Basic and acidic residues" evidence="1">
    <location>
        <begin position="211"/>
        <end position="220"/>
    </location>
</feature>